<proteinExistence type="predicted"/>
<protein>
    <submittedName>
        <fullName evidence="2">Uncharacterized protein</fullName>
    </submittedName>
</protein>
<name>A0A8X6QQN8_NEPPI</name>
<reference evidence="2" key="1">
    <citation type="submission" date="2020-08" db="EMBL/GenBank/DDBJ databases">
        <title>Multicomponent nature underlies the extraordinary mechanical properties of spider dragline silk.</title>
        <authorList>
            <person name="Kono N."/>
            <person name="Nakamura H."/>
            <person name="Mori M."/>
            <person name="Yoshida Y."/>
            <person name="Ohtoshi R."/>
            <person name="Malay A.D."/>
            <person name="Moran D.A.P."/>
            <person name="Tomita M."/>
            <person name="Numata K."/>
            <person name="Arakawa K."/>
        </authorList>
    </citation>
    <scope>NUCLEOTIDE SEQUENCE</scope>
</reference>
<comment type="caution">
    <text evidence="2">The sequence shown here is derived from an EMBL/GenBank/DDBJ whole genome shotgun (WGS) entry which is preliminary data.</text>
</comment>
<dbReference type="AlphaFoldDB" id="A0A8X6QQN8"/>
<evidence type="ECO:0000313" key="3">
    <source>
        <dbReference type="Proteomes" id="UP000887013"/>
    </source>
</evidence>
<gene>
    <name evidence="2" type="ORF">NPIL_430911</name>
</gene>
<evidence type="ECO:0000313" key="2">
    <source>
        <dbReference type="EMBL" id="GFU38962.1"/>
    </source>
</evidence>
<dbReference type="Proteomes" id="UP000887013">
    <property type="component" value="Unassembled WGS sequence"/>
</dbReference>
<feature type="region of interest" description="Disordered" evidence="1">
    <location>
        <begin position="37"/>
        <end position="68"/>
    </location>
</feature>
<evidence type="ECO:0000256" key="1">
    <source>
        <dbReference type="SAM" id="MobiDB-lite"/>
    </source>
</evidence>
<accession>A0A8X6QQN8</accession>
<organism evidence="2 3">
    <name type="scientific">Nephila pilipes</name>
    <name type="common">Giant wood spider</name>
    <name type="synonym">Nephila maculata</name>
    <dbReference type="NCBI Taxonomy" id="299642"/>
    <lineage>
        <taxon>Eukaryota</taxon>
        <taxon>Metazoa</taxon>
        <taxon>Ecdysozoa</taxon>
        <taxon>Arthropoda</taxon>
        <taxon>Chelicerata</taxon>
        <taxon>Arachnida</taxon>
        <taxon>Araneae</taxon>
        <taxon>Araneomorphae</taxon>
        <taxon>Entelegynae</taxon>
        <taxon>Araneoidea</taxon>
        <taxon>Nephilidae</taxon>
        <taxon>Nephila</taxon>
    </lineage>
</organism>
<sequence length="68" mass="7559">MLDYLQAGKVIMRPLEPGSQPTPLTVKENDTATRAFRASSSYNEEEPGKIISPTPMSQHCTPRRPTND</sequence>
<keyword evidence="3" id="KW-1185">Reference proteome</keyword>
<dbReference type="EMBL" id="BMAW01131322">
    <property type="protein sequence ID" value="GFU38962.1"/>
    <property type="molecule type" value="Genomic_DNA"/>
</dbReference>